<name>A0A1I1VLR9_PSEOC</name>
<dbReference type="AlphaFoldDB" id="A0A1I1VLR9"/>
<feature type="transmembrane region" description="Helical" evidence="1">
    <location>
        <begin position="17"/>
        <end position="36"/>
    </location>
</feature>
<sequence>MSPLHELIVANRRSLRYALGFMLVFAGGLIIAVKILDGATAWFF</sequence>
<organism evidence="2 3">
    <name type="scientific">Pseudomonas straminea</name>
    <dbReference type="NCBI Taxonomy" id="47882"/>
    <lineage>
        <taxon>Bacteria</taxon>
        <taxon>Pseudomonadati</taxon>
        <taxon>Pseudomonadota</taxon>
        <taxon>Gammaproteobacteria</taxon>
        <taxon>Pseudomonadales</taxon>
        <taxon>Pseudomonadaceae</taxon>
        <taxon>Phytopseudomonas</taxon>
    </lineage>
</organism>
<keyword evidence="1" id="KW-1133">Transmembrane helix</keyword>
<evidence type="ECO:0000313" key="2">
    <source>
        <dbReference type="EMBL" id="SFD83957.1"/>
    </source>
</evidence>
<accession>A0A1I1VLR9</accession>
<keyword evidence="1" id="KW-0472">Membrane</keyword>
<keyword evidence="3" id="KW-1185">Reference proteome</keyword>
<reference evidence="3" key="1">
    <citation type="submission" date="2016-10" db="EMBL/GenBank/DDBJ databases">
        <authorList>
            <person name="Varghese N."/>
            <person name="Submissions S."/>
        </authorList>
    </citation>
    <scope>NUCLEOTIDE SEQUENCE [LARGE SCALE GENOMIC DNA]</scope>
    <source>
        <strain evidence="3">JCM 2783</strain>
    </source>
</reference>
<evidence type="ECO:0000313" key="3">
    <source>
        <dbReference type="Proteomes" id="UP000243950"/>
    </source>
</evidence>
<dbReference type="RefSeq" id="WP_013792764.1">
    <property type="nucleotide sequence ID" value="NZ_BSSG01000003.1"/>
</dbReference>
<gene>
    <name evidence="2" type="ORF">SAMN05216372_104480</name>
</gene>
<keyword evidence="1" id="KW-0812">Transmembrane</keyword>
<protein>
    <submittedName>
        <fullName evidence="2">Uncharacterized protein</fullName>
    </submittedName>
</protein>
<evidence type="ECO:0000256" key="1">
    <source>
        <dbReference type="SAM" id="Phobius"/>
    </source>
</evidence>
<dbReference type="Proteomes" id="UP000243950">
    <property type="component" value="Unassembled WGS sequence"/>
</dbReference>
<proteinExistence type="predicted"/>
<dbReference type="EMBL" id="FOMO01000004">
    <property type="protein sequence ID" value="SFD83957.1"/>
    <property type="molecule type" value="Genomic_DNA"/>
</dbReference>